<dbReference type="InterPro" id="IPR027417">
    <property type="entry name" value="P-loop_NTPase"/>
</dbReference>
<keyword evidence="7" id="KW-0067">ATP-binding</keyword>
<sequence length="742" mass="77001">MSALAAHRARLASAAAAAAELQAAEAGGSGSSAAAATSALTAESSASAQPGTSPRKRRKQALATGAAAASSSASALPNAASSAPAWPDERAGPGVSEAALTWQPLASGARRNWAPVEGGSDIDVGLHADETLAFSGQARLRLLHGQATISGARLRAPDRIRVLAPKSSPLPVLRALSQPKPHSSARCSSTPTSVLDTSLFAVIVRLGAAPDCGLHHLPNVCALAGIDPFGDASESAATGGHRGQEEEQLVRALPAGVHLVLGAPRGAALLAQPDAWETVLAHLSGLAPQVPLQQLAPGPPVLLVRGAKRLGKSTFARLALAALLSREGATRVAWLDADPGQGEFGPPGILALHIFERHAKEGLGDELQLAPGWTLAHTPARAHFLGDTTPRDEPARYLAMLEELLGFYARENASQTMPLIVNTPGWVKGLGADLASRLEHLACPTLIIDMRAAPEAVTGPDGDADVDSGQDDEAEALAEAESMRPCQGEPYYDGSGALLGAAPTIVPLYGARVAARSTPADGRILALLAHLHARPVSGQVCTRFDFERPLCEMRPVLVDVQQGLAGGLHVLPFVASVAPALRLAVLNASLVAIVRLDEVDRAAQDSHPPSHFGLQQPWDRALVQPLPEPASSHCVALAVLRAIDVPRGQLSLLTSAAAAQLRDARGHFALVRGAIDVPVWASLDAAHVQAATTGAAPPPLLAGVPRAQVPYVEWTQDDDGAETPLGLGRRRVRRNLMRKGQR</sequence>
<feature type="domain" description="Clp1 P-loop" evidence="9">
    <location>
        <begin position="306"/>
        <end position="451"/>
    </location>
</feature>
<proteinExistence type="inferred from homology"/>
<dbReference type="GO" id="GO:0005524">
    <property type="term" value="F:ATP binding"/>
    <property type="evidence" value="ECO:0007669"/>
    <property type="project" value="UniProtKB-KW"/>
</dbReference>
<dbReference type="AlphaFoldDB" id="A0A316ZFC3"/>
<evidence type="ECO:0000256" key="6">
    <source>
        <dbReference type="ARBA" id="ARBA00022777"/>
    </source>
</evidence>
<feature type="region of interest" description="Disordered" evidence="8">
    <location>
        <begin position="21"/>
        <end position="95"/>
    </location>
</feature>
<dbReference type="Gene3D" id="3.40.50.300">
    <property type="entry name" value="P-loop containing nucleotide triphosphate hydrolases"/>
    <property type="match status" value="1"/>
</dbReference>
<evidence type="ECO:0000256" key="4">
    <source>
        <dbReference type="ARBA" id="ARBA00022679"/>
    </source>
</evidence>
<accession>A0A316ZFC3</accession>
<dbReference type="PANTHER" id="PTHR12755">
    <property type="entry name" value="CLEAVAGE/POLYADENYLATION FACTOR IA SUBUNIT CLP1P"/>
    <property type="match status" value="1"/>
</dbReference>
<comment type="similarity">
    <text evidence="1">Belongs to the Clp1 family. NOL9/GRC3 subfamily.</text>
</comment>
<dbReference type="EMBL" id="KZ819289">
    <property type="protein sequence ID" value="PWN98973.1"/>
    <property type="molecule type" value="Genomic_DNA"/>
</dbReference>
<dbReference type="InterPro" id="IPR045116">
    <property type="entry name" value="Clp1/Grc3"/>
</dbReference>
<keyword evidence="11" id="KW-1185">Reference proteome</keyword>
<evidence type="ECO:0000256" key="7">
    <source>
        <dbReference type="ARBA" id="ARBA00022840"/>
    </source>
</evidence>
<dbReference type="RefSeq" id="XP_025599252.1">
    <property type="nucleotide sequence ID" value="XM_025741972.1"/>
</dbReference>
<evidence type="ECO:0000256" key="2">
    <source>
        <dbReference type="ARBA" id="ARBA00018706"/>
    </source>
</evidence>
<evidence type="ECO:0000256" key="3">
    <source>
        <dbReference type="ARBA" id="ARBA00019824"/>
    </source>
</evidence>
<reference evidence="10 11" key="1">
    <citation type="journal article" date="2018" name="Mol. Biol. Evol.">
        <title>Broad Genomic Sampling Reveals a Smut Pathogenic Ancestry of the Fungal Clade Ustilaginomycotina.</title>
        <authorList>
            <person name="Kijpornyongpan T."/>
            <person name="Mondo S.J."/>
            <person name="Barry K."/>
            <person name="Sandor L."/>
            <person name="Lee J."/>
            <person name="Lipzen A."/>
            <person name="Pangilinan J."/>
            <person name="LaButti K."/>
            <person name="Hainaut M."/>
            <person name="Henrissat B."/>
            <person name="Grigoriev I.V."/>
            <person name="Spatafora J.W."/>
            <person name="Aime M.C."/>
        </authorList>
    </citation>
    <scope>NUCLEOTIDE SEQUENCE [LARGE SCALE GENOMIC DNA]</scope>
    <source>
        <strain evidence="10 11">MCA 4186</strain>
    </source>
</reference>
<dbReference type="Proteomes" id="UP000245946">
    <property type="component" value="Unassembled WGS sequence"/>
</dbReference>
<feature type="compositionally biased region" description="Low complexity" evidence="8">
    <location>
        <begin position="61"/>
        <end position="85"/>
    </location>
</feature>
<evidence type="ECO:0000256" key="8">
    <source>
        <dbReference type="SAM" id="MobiDB-lite"/>
    </source>
</evidence>
<dbReference type="GO" id="GO:0005634">
    <property type="term" value="C:nucleus"/>
    <property type="evidence" value="ECO:0007669"/>
    <property type="project" value="TreeGrafter"/>
</dbReference>
<keyword evidence="4" id="KW-0808">Transferase</keyword>
<dbReference type="InterPro" id="IPR032319">
    <property type="entry name" value="CLP1_P"/>
</dbReference>
<evidence type="ECO:0000313" key="10">
    <source>
        <dbReference type="EMBL" id="PWN98973.1"/>
    </source>
</evidence>
<evidence type="ECO:0000256" key="1">
    <source>
        <dbReference type="ARBA" id="ARBA00011003"/>
    </source>
</evidence>
<dbReference type="GO" id="GO:0051731">
    <property type="term" value="F:polynucleotide 5'-hydroxyl-kinase activity"/>
    <property type="evidence" value="ECO:0007669"/>
    <property type="project" value="InterPro"/>
</dbReference>
<feature type="compositionally biased region" description="Low complexity" evidence="8">
    <location>
        <begin position="21"/>
        <end position="49"/>
    </location>
</feature>
<dbReference type="Pfam" id="PF16575">
    <property type="entry name" value="CLP1_P"/>
    <property type="match status" value="1"/>
</dbReference>
<dbReference type="STRING" id="58919.A0A316ZFC3"/>
<dbReference type="GO" id="GO:0000448">
    <property type="term" value="P:cleavage in ITS2 between 5.8S rRNA and LSU-rRNA of tricistronic rRNA transcript (SSU-rRNA, 5.8S rRNA, LSU-rRNA)"/>
    <property type="evidence" value="ECO:0007669"/>
    <property type="project" value="TreeGrafter"/>
</dbReference>
<gene>
    <name evidence="10" type="ORF">FA09DRAFT_328948</name>
</gene>
<evidence type="ECO:0000259" key="9">
    <source>
        <dbReference type="Pfam" id="PF16575"/>
    </source>
</evidence>
<organism evidence="10 11">
    <name type="scientific">Tilletiopsis washingtonensis</name>
    <dbReference type="NCBI Taxonomy" id="58919"/>
    <lineage>
        <taxon>Eukaryota</taxon>
        <taxon>Fungi</taxon>
        <taxon>Dikarya</taxon>
        <taxon>Basidiomycota</taxon>
        <taxon>Ustilaginomycotina</taxon>
        <taxon>Exobasidiomycetes</taxon>
        <taxon>Entylomatales</taxon>
        <taxon>Entylomatales incertae sedis</taxon>
        <taxon>Tilletiopsis</taxon>
    </lineage>
</organism>
<dbReference type="GeneID" id="37269516"/>
<dbReference type="OrthoDB" id="2405412at2759"/>
<dbReference type="PANTHER" id="PTHR12755:SF3">
    <property type="entry name" value="POLYNUCLEOTIDE 5'-HYDROXYL-KINASE NOL9"/>
    <property type="match status" value="1"/>
</dbReference>
<evidence type="ECO:0000313" key="11">
    <source>
        <dbReference type="Proteomes" id="UP000245946"/>
    </source>
</evidence>
<evidence type="ECO:0000256" key="5">
    <source>
        <dbReference type="ARBA" id="ARBA00022741"/>
    </source>
</evidence>
<keyword evidence="5" id="KW-0547">Nucleotide-binding</keyword>
<protein>
    <recommendedName>
        <fullName evidence="3">Polynucleotide 5'-hydroxyl-kinase GRC3</fullName>
    </recommendedName>
    <alternativeName>
        <fullName evidence="2">Polynucleotide 5'-hydroxyl-kinase grc3</fullName>
    </alternativeName>
</protein>
<keyword evidence="6" id="KW-0418">Kinase</keyword>
<name>A0A316ZFC3_9BASI</name>